<evidence type="ECO:0000256" key="5">
    <source>
        <dbReference type="PIRSR" id="PIRSR004789-50"/>
    </source>
</evidence>
<dbReference type="EMBL" id="LO017727">
    <property type="protein sequence ID" value="CRH08142.1"/>
    <property type="molecule type" value="Genomic_DNA"/>
</dbReference>
<feature type="binding site" evidence="6">
    <location>
        <position position="49"/>
    </location>
    <ligand>
        <name>Fe cation</name>
        <dbReference type="ChEBI" id="CHEBI:24875"/>
        <label>1</label>
    </ligand>
</feature>
<dbReference type="InterPro" id="IPR029052">
    <property type="entry name" value="Metallo-depent_PP-like"/>
</dbReference>
<organism evidence="7">
    <name type="scientific">Magnetococcus massalia (strain MO-1)</name>
    <dbReference type="NCBI Taxonomy" id="451514"/>
    <lineage>
        <taxon>Bacteria</taxon>
        <taxon>Pseudomonadati</taxon>
        <taxon>Pseudomonadota</taxon>
        <taxon>Magnetococcia</taxon>
        <taxon>Magnetococcales</taxon>
        <taxon>Magnetococcaceae</taxon>
        <taxon>Magnetococcus</taxon>
    </lineage>
</organism>
<evidence type="ECO:0000256" key="4">
    <source>
        <dbReference type="ARBA" id="ARBA00061401"/>
    </source>
</evidence>
<dbReference type="FunFam" id="3.60.21.10:FF:000016">
    <property type="entry name" value="Putative metallophosphoesterase"/>
    <property type="match status" value="1"/>
</dbReference>
<dbReference type="Pfam" id="PF13277">
    <property type="entry name" value="YmdB"/>
    <property type="match status" value="1"/>
</dbReference>
<dbReference type="AlphaFoldDB" id="A0A1S7LMI3"/>
<accession>A0A1S7LMI3</accession>
<dbReference type="GO" id="GO:0004113">
    <property type="term" value="F:2',3'-cyclic-nucleotide 3'-phosphodiesterase activity"/>
    <property type="evidence" value="ECO:0007669"/>
    <property type="project" value="TreeGrafter"/>
</dbReference>
<evidence type="ECO:0008006" key="8">
    <source>
        <dbReference type="Google" id="ProtNLM"/>
    </source>
</evidence>
<keyword evidence="1 6" id="KW-0479">Metal-binding</keyword>
<dbReference type="PANTHER" id="PTHR36303:SF1">
    <property type="entry name" value="2',3'-CYCLIC-NUCLEOTIDE 2'-PHOSPHODIESTERASE"/>
    <property type="match status" value="1"/>
</dbReference>
<reference evidence="7" key="1">
    <citation type="submission" date="2015-04" db="EMBL/GenBank/DDBJ databases">
        <authorList>
            <person name="Syromyatnikov M.Y."/>
            <person name="Popov V.N."/>
        </authorList>
    </citation>
    <scope>NUCLEOTIDE SEQUENCE</scope>
    <source>
        <strain evidence="7">MO-1</strain>
    </source>
</reference>
<feature type="binding site" evidence="6">
    <location>
        <position position="50"/>
    </location>
    <ligand>
        <name>Fe cation</name>
        <dbReference type="ChEBI" id="CHEBI:24875"/>
        <label>1</label>
    </ligand>
</feature>
<dbReference type="InterPro" id="IPR005235">
    <property type="entry name" value="YmdB-like"/>
</dbReference>
<gene>
    <name evidence="7" type="ORF">MAGMO_4014</name>
</gene>
<evidence type="ECO:0000256" key="2">
    <source>
        <dbReference type="ARBA" id="ARBA00022801"/>
    </source>
</evidence>
<evidence type="ECO:0000256" key="6">
    <source>
        <dbReference type="PIRSR" id="PIRSR004789-51"/>
    </source>
</evidence>
<proteinExistence type="inferred from homology"/>
<feature type="active site" description="Proton donor" evidence="5">
    <location>
        <position position="78"/>
    </location>
</feature>
<dbReference type="PANTHER" id="PTHR36303">
    <property type="entry name" value="2',3'-CYCLIC-NUCLEOTIDE 2'-PHOSPHODIESTERASE"/>
    <property type="match status" value="1"/>
</dbReference>
<feature type="binding site" evidence="6">
    <location>
        <position position="77"/>
    </location>
    <ligand>
        <name>Fe cation</name>
        <dbReference type="ChEBI" id="CHEBI:24875"/>
        <label>2</label>
    </ligand>
</feature>
<sequence length="276" mass="29686">MAAGEREIKPVRILMLGDVVGRPGRKVLQEHLPRLKEEFKLDLIVVNAENAANGSGLTPKVANQIFDMGADILTTGNHVWHYKELINEIQEMRRVLRPANFPPGAPGHGHGIVTTKSGVKVGVINLIGRVFMHDADCPFRAADSYLDRIQGACDIVLVDMHAEATSEKCAMGVYLDGRVTAVVGTHTHIPTADNRVTQKGTGTMTDLGMCGCYIDSIIGVVPDSVVNRFITGMPSRFTPQEGPAMLCGAVITADANTGRCLEIIPVRRGEGLSPTP</sequence>
<comment type="similarity">
    <text evidence="4">Belongs to the YmdB-like family.</text>
</comment>
<keyword evidence="2" id="KW-0378">Hydrolase</keyword>
<feature type="binding site" evidence="6">
    <location>
        <position position="49"/>
    </location>
    <ligand>
        <name>Fe cation</name>
        <dbReference type="ChEBI" id="CHEBI:24875"/>
        <label>2</label>
    </ligand>
</feature>
<feature type="binding site" evidence="6">
    <location>
        <position position="18"/>
    </location>
    <ligand>
        <name>Fe cation</name>
        <dbReference type="ChEBI" id="CHEBI:24875"/>
        <label>1</label>
    </ligand>
</feature>
<dbReference type="Gene3D" id="3.60.21.10">
    <property type="match status" value="1"/>
</dbReference>
<protein>
    <recommendedName>
        <fullName evidence="8">TIGR00282 family metallophosphoesterase</fullName>
    </recommendedName>
</protein>
<feature type="binding site" evidence="6">
    <location>
        <position position="186"/>
    </location>
    <ligand>
        <name>Fe cation</name>
        <dbReference type="ChEBI" id="CHEBI:24875"/>
        <label>2</label>
    </ligand>
</feature>
<dbReference type="SUPFAM" id="SSF56300">
    <property type="entry name" value="Metallo-dependent phosphatases"/>
    <property type="match status" value="1"/>
</dbReference>
<name>A0A1S7LMI3_MAGMO</name>
<evidence type="ECO:0000256" key="3">
    <source>
        <dbReference type="ARBA" id="ARBA00023004"/>
    </source>
</evidence>
<dbReference type="NCBIfam" id="TIGR00282">
    <property type="entry name" value="TIGR00282 family metallophosphoesterase"/>
    <property type="match status" value="1"/>
</dbReference>
<feature type="binding site" evidence="6">
    <location>
        <position position="161"/>
    </location>
    <ligand>
        <name>Fe cation</name>
        <dbReference type="ChEBI" id="CHEBI:24875"/>
        <label>2</label>
    </ligand>
</feature>
<dbReference type="CDD" id="cd07382">
    <property type="entry name" value="MPP_DR1281"/>
    <property type="match status" value="1"/>
</dbReference>
<keyword evidence="3" id="KW-0408">Iron</keyword>
<evidence type="ECO:0000256" key="1">
    <source>
        <dbReference type="ARBA" id="ARBA00022723"/>
    </source>
</evidence>
<dbReference type="PIRSF" id="PIRSF004789">
    <property type="entry name" value="DR1281"/>
    <property type="match status" value="1"/>
</dbReference>
<feature type="binding site" evidence="6">
    <location>
        <position position="188"/>
    </location>
    <ligand>
        <name>Fe cation</name>
        <dbReference type="ChEBI" id="CHEBI:24875"/>
        <label>1</label>
    </ligand>
</feature>
<dbReference type="GO" id="GO:0046872">
    <property type="term" value="F:metal ion binding"/>
    <property type="evidence" value="ECO:0007669"/>
    <property type="project" value="UniProtKB-KW"/>
</dbReference>
<evidence type="ECO:0000313" key="7">
    <source>
        <dbReference type="EMBL" id="CRH08142.1"/>
    </source>
</evidence>